<accession>A0A1E3VC81</accession>
<reference evidence="2" key="1">
    <citation type="submission" date="2016-05" db="EMBL/GenBank/DDBJ databases">
        <authorList>
            <person name="Li Y."/>
        </authorList>
    </citation>
    <scope>NUCLEOTIDE SEQUENCE [LARGE SCALE GENOMIC DNA]</scope>
    <source>
        <strain evidence="2">YIC4027</strain>
    </source>
</reference>
<evidence type="ECO:0000313" key="2">
    <source>
        <dbReference type="Proteomes" id="UP000094342"/>
    </source>
</evidence>
<organism evidence="1 2">
    <name type="scientific">Sinorhizobium alkalisoli</name>
    <dbReference type="NCBI Taxonomy" id="1752398"/>
    <lineage>
        <taxon>Bacteria</taxon>
        <taxon>Pseudomonadati</taxon>
        <taxon>Pseudomonadota</taxon>
        <taxon>Alphaproteobacteria</taxon>
        <taxon>Hyphomicrobiales</taxon>
        <taxon>Rhizobiaceae</taxon>
        <taxon>Sinorhizobium/Ensifer group</taxon>
        <taxon>Sinorhizobium</taxon>
    </lineage>
</organism>
<dbReference type="OrthoDB" id="8071960at2"/>
<dbReference type="Proteomes" id="UP000094342">
    <property type="component" value="Unassembled WGS sequence"/>
</dbReference>
<dbReference type="InterPro" id="IPR009337">
    <property type="entry name" value="DUF995"/>
</dbReference>
<keyword evidence="2" id="KW-1185">Reference proteome</keyword>
<name>A0A1E3VC81_9HYPH</name>
<sequence>MNSPLRTLSLIVAVGVAMGSATSLAEAAGGRVNPQGATPLTHKELYNLYGQKSWIWKTGAGYFSVRERRFTAWSNENGTPSYGVGRWFITGPGKLCFRAEWHAEAGSAPATTCFSHRKQGGVILQKREPAGEWYVFKNAPANADDEFTKLRRGNYVRARLAGIEARLDKAE</sequence>
<proteinExistence type="predicted"/>
<dbReference type="STRING" id="1752398.A8M32_10045"/>
<comment type="caution">
    <text evidence="1">The sequence shown here is derived from an EMBL/GenBank/DDBJ whole genome shotgun (WGS) entry which is preliminary data.</text>
</comment>
<protein>
    <submittedName>
        <fullName evidence="1">Uncharacterized protein</fullName>
    </submittedName>
</protein>
<gene>
    <name evidence="1" type="ORF">A8M32_10045</name>
</gene>
<dbReference type="AlphaFoldDB" id="A0A1E3VC81"/>
<dbReference type="EMBL" id="LYBW01000056">
    <property type="protein sequence ID" value="ODR91155.1"/>
    <property type="molecule type" value="Genomic_DNA"/>
</dbReference>
<evidence type="ECO:0000313" key="1">
    <source>
        <dbReference type="EMBL" id="ODR91155.1"/>
    </source>
</evidence>
<dbReference type="Pfam" id="PF06191">
    <property type="entry name" value="DUF995"/>
    <property type="match status" value="1"/>
</dbReference>